<dbReference type="Gene3D" id="3.40.640.10">
    <property type="entry name" value="Type I PLP-dependent aspartate aminotransferase-like (Major domain)"/>
    <property type="match status" value="1"/>
</dbReference>
<dbReference type="GO" id="GO:0030170">
    <property type="term" value="F:pyridoxal phosphate binding"/>
    <property type="evidence" value="ECO:0007669"/>
    <property type="project" value="InterPro"/>
</dbReference>
<evidence type="ECO:0000256" key="5">
    <source>
        <dbReference type="ARBA" id="ARBA00022898"/>
    </source>
</evidence>
<dbReference type="Proteomes" id="UP000663868">
    <property type="component" value="Unassembled WGS sequence"/>
</dbReference>
<keyword evidence="4" id="KW-0808">Transferase</keyword>
<dbReference type="NCBIfam" id="NF006755">
    <property type="entry name" value="PRK09275.1"/>
    <property type="match status" value="1"/>
</dbReference>
<accession>A0A818NR22</accession>
<organism evidence="8 9">
    <name type="scientific">Adineta steineri</name>
    <dbReference type="NCBI Taxonomy" id="433720"/>
    <lineage>
        <taxon>Eukaryota</taxon>
        <taxon>Metazoa</taxon>
        <taxon>Spiralia</taxon>
        <taxon>Gnathifera</taxon>
        <taxon>Rotifera</taxon>
        <taxon>Eurotatoria</taxon>
        <taxon>Bdelloidea</taxon>
        <taxon>Adinetida</taxon>
        <taxon>Adinetidae</taxon>
        <taxon>Adineta</taxon>
    </lineage>
</organism>
<dbReference type="InterPro" id="IPR015424">
    <property type="entry name" value="PyrdxlP-dep_Trfase"/>
</dbReference>
<dbReference type="Proteomes" id="UP000663844">
    <property type="component" value="Unassembled WGS sequence"/>
</dbReference>
<feature type="domain" description="Aminotransferase class I/classII large" evidence="6">
    <location>
        <begin position="191"/>
        <end position="518"/>
    </location>
</feature>
<dbReference type="Pfam" id="PF00155">
    <property type="entry name" value="Aminotran_1_2"/>
    <property type="match status" value="1"/>
</dbReference>
<dbReference type="Gene3D" id="3.90.1150.10">
    <property type="entry name" value="Aspartate Aminotransferase, domain 1"/>
    <property type="match status" value="1"/>
</dbReference>
<protein>
    <recommendedName>
        <fullName evidence="6">Aminotransferase class I/classII large domain-containing protein</fullName>
    </recommendedName>
</protein>
<evidence type="ECO:0000256" key="4">
    <source>
        <dbReference type="ARBA" id="ARBA00022679"/>
    </source>
</evidence>
<dbReference type="CDD" id="cd00448">
    <property type="entry name" value="YjgF_YER057c_UK114_family"/>
    <property type="match status" value="1"/>
</dbReference>
<comment type="similarity">
    <text evidence="2">Belongs to the class-I pyridoxal-phosphate-dependent aminotransferase family.</text>
</comment>
<keyword evidence="5" id="KW-0663">Pyridoxal phosphate</keyword>
<dbReference type="InterPro" id="IPR022518">
    <property type="entry name" value="Aspartate_4-decarboxylase"/>
</dbReference>
<name>A0A818NR22_9BILA</name>
<dbReference type="SUPFAM" id="SSF53383">
    <property type="entry name" value="PLP-dependent transferases"/>
    <property type="match status" value="1"/>
</dbReference>
<dbReference type="InterPro" id="IPR050596">
    <property type="entry name" value="AspAT/PAT-like"/>
</dbReference>
<dbReference type="PANTHER" id="PTHR46383">
    <property type="entry name" value="ASPARTATE AMINOTRANSFERASE"/>
    <property type="match status" value="1"/>
</dbReference>
<dbReference type="PANTHER" id="PTHR46383:SF1">
    <property type="entry name" value="ASPARTATE AMINOTRANSFERASE"/>
    <property type="match status" value="1"/>
</dbReference>
<dbReference type="GO" id="GO:0006520">
    <property type="term" value="P:amino acid metabolic process"/>
    <property type="evidence" value="ECO:0007669"/>
    <property type="project" value="InterPro"/>
</dbReference>
<dbReference type="GO" id="GO:0008483">
    <property type="term" value="F:transaminase activity"/>
    <property type="evidence" value="ECO:0007669"/>
    <property type="project" value="UniProtKB-KW"/>
</dbReference>
<evidence type="ECO:0000313" key="9">
    <source>
        <dbReference type="Proteomes" id="UP000663868"/>
    </source>
</evidence>
<dbReference type="InterPro" id="IPR035959">
    <property type="entry name" value="RutC-like_sf"/>
</dbReference>
<dbReference type="InterPro" id="IPR015421">
    <property type="entry name" value="PyrdxlP-dep_Trfase_major"/>
</dbReference>
<dbReference type="SUPFAM" id="SSF55298">
    <property type="entry name" value="YjgF-like"/>
    <property type="match status" value="1"/>
</dbReference>
<dbReference type="InterPro" id="IPR004839">
    <property type="entry name" value="Aminotransferase_I/II_large"/>
</dbReference>
<evidence type="ECO:0000256" key="2">
    <source>
        <dbReference type="ARBA" id="ARBA00007441"/>
    </source>
</evidence>
<reference evidence="8" key="1">
    <citation type="submission" date="2021-02" db="EMBL/GenBank/DDBJ databases">
        <authorList>
            <person name="Nowell W R."/>
        </authorList>
    </citation>
    <scope>NUCLEOTIDE SEQUENCE</scope>
</reference>
<dbReference type="PROSITE" id="PS00105">
    <property type="entry name" value="AA_TRANSFER_CLASS_1"/>
    <property type="match status" value="1"/>
</dbReference>
<comment type="caution">
    <text evidence="8">The sequence shown here is derived from an EMBL/GenBank/DDBJ whole genome shotgun (WGS) entry which is preliminary data.</text>
</comment>
<proteinExistence type="inferred from homology"/>
<dbReference type="InterPro" id="IPR015422">
    <property type="entry name" value="PyrdxlP-dep_Trfase_small"/>
</dbReference>
<evidence type="ECO:0000313" key="7">
    <source>
        <dbReference type="EMBL" id="CAF3546574.1"/>
    </source>
</evidence>
<dbReference type="NCBIfam" id="TIGR03801">
    <property type="entry name" value="asp_4_decarbox"/>
    <property type="match status" value="1"/>
</dbReference>
<dbReference type="InterPro" id="IPR006175">
    <property type="entry name" value="YjgF/YER057c/UK114"/>
</dbReference>
<dbReference type="EMBL" id="CAJOAZ010000134">
    <property type="protein sequence ID" value="CAF3546574.1"/>
    <property type="molecule type" value="Genomic_DNA"/>
</dbReference>
<dbReference type="InterPro" id="IPR004838">
    <property type="entry name" value="NHTrfase_class1_PyrdxlP-BS"/>
</dbReference>
<evidence type="ECO:0000256" key="3">
    <source>
        <dbReference type="ARBA" id="ARBA00022576"/>
    </source>
</evidence>
<dbReference type="AlphaFoldDB" id="A0A818NR22"/>
<dbReference type="Gene3D" id="1.10.20.110">
    <property type="match status" value="1"/>
</dbReference>
<dbReference type="Gene3D" id="3.30.1330.40">
    <property type="entry name" value="RutC-like"/>
    <property type="match status" value="1"/>
</dbReference>
<sequence>MDHSMDNLKSLSPFELKDVLIKTAEGSAAVSRPANTSMLNAGRGNPNFLATMPRYGFFQLGLFAMRESERSFAYLPEGVGGFPKREQIEERFEIFARDNKNVDGISFLRGAVSFVRDQLGLDASDFLYEMCEGILGSNYPVPDRMLSLSEEIVAHYIRHEMIGEHPYIDEFDLFAVEGGTAAMTYIFNSLRANYLLEHGDTIALGAPIFTPYLEIPHMSDYQFKVVNINADKNLKWQYPKAELDKLRDPKVKAFFLVNPANPASVKLDNESLAYISSIVAERPDLIILTDDVYGTFADQFVSIFATCPKNTILVYSYSKYFGATGWRLGVIGIHRDNILDAQITQLDEQKRTALHARYASIAPEPSSLKFIDRLVADSRSVALNHTAGLSTPQQVQMVLFSLFALMDTADSYKTVLKRLIRHRKRALYRAIGVGFGDAEDDINSVDYYAILDLELLGERIHGRKFADWLIIHADMTALLMRLAHEAHVVLLPGRGFGIQHPSGRVSLANLNEADYKRIGTAVRALIEEYVEQFNKETADKPLSKWKNNNINHQTMFRLLLMYFLIIGCQYIDSSFARESVGCSAEDNQLRATASSFKKIIDVGSSYMHNRGNSRSIRVDGAYSTIYLAGVTSIRSLSTNASLLGDFDGQVRNVFARINQTLVEQYCSELHDLVSTTAFITNGNFSKRYAELRKEIFNGRDFPASALITITSLANEEMLVEVQAIAIIPSRNKEQIIRSNSFVIFICFFFIRQLFS</sequence>
<comment type="cofactor">
    <cofactor evidence="1">
        <name>pyridoxal 5'-phosphate</name>
        <dbReference type="ChEBI" id="CHEBI:597326"/>
    </cofactor>
</comment>
<keyword evidence="3" id="KW-0032">Aminotransferase</keyword>
<evidence type="ECO:0000313" key="8">
    <source>
        <dbReference type="EMBL" id="CAF3608992.1"/>
    </source>
</evidence>
<dbReference type="CDD" id="cd00609">
    <property type="entry name" value="AAT_like"/>
    <property type="match status" value="1"/>
</dbReference>
<evidence type="ECO:0000256" key="1">
    <source>
        <dbReference type="ARBA" id="ARBA00001933"/>
    </source>
</evidence>
<evidence type="ECO:0000259" key="6">
    <source>
        <dbReference type="Pfam" id="PF00155"/>
    </source>
</evidence>
<gene>
    <name evidence="8" type="ORF">KXQ929_LOCUS5538</name>
    <name evidence="7" type="ORF">OXD698_LOCUS3710</name>
</gene>
<dbReference type="EMBL" id="CAJOBB010000204">
    <property type="protein sequence ID" value="CAF3608992.1"/>
    <property type="molecule type" value="Genomic_DNA"/>
</dbReference>
<dbReference type="Pfam" id="PF01042">
    <property type="entry name" value="Ribonuc_L-PSP"/>
    <property type="match status" value="1"/>
</dbReference>